<feature type="transmembrane region" description="Helical" evidence="1">
    <location>
        <begin position="131"/>
        <end position="151"/>
    </location>
</feature>
<dbReference type="InterPro" id="IPR012429">
    <property type="entry name" value="HGSNAT_cat"/>
</dbReference>
<proteinExistence type="predicted"/>
<keyword evidence="1" id="KW-0472">Membrane</keyword>
<name>E4RUT5_LEAB4</name>
<dbReference type="STRING" id="649349.Lbys_0302"/>
<keyword evidence="1" id="KW-0812">Transmembrane</keyword>
<organism evidence="3 4">
    <name type="scientific">Leadbetterella byssophila (strain DSM 17132 / JCM 16389 / KACC 11308 / NBRC 106382 / 4M15)</name>
    <dbReference type="NCBI Taxonomy" id="649349"/>
    <lineage>
        <taxon>Bacteria</taxon>
        <taxon>Pseudomonadati</taxon>
        <taxon>Bacteroidota</taxon>
        <taxon>Cytophagia</taxon>
        <taxon>Cytophagales</taxon>
        <taxon>Leadbetterellaceae</taxon>
        <taxon>Leadbetterella</taxon>
    </lineage>
</organism>
<feature type="transmembrane region" description="Helical" evidence="1">
    <location>
        <begin position="263"/>
        <end position="283"/>
    </location>
</feature>
<dbReference type="PANTHER" id="PTHR40407:SF1">
    <property type="entry name" value="HEPARAN-ALPHA-GLUCOSAMINIDE N-ACETYLTRANSFERASE CATALYTIC DOMAIN-CONTAINING PROTEIN"/>
    <property type="match status" value="1"/>
</dbReference>
<reference evidence="3 4" key="2">
    <citation type="journal article" date="2011" name="Stand. Genomic Sci.">
        <title>Complete genome sequence of Leadbetterella byssophila type strain (4M15).</title>
        <authorList>
            <person name="Abt B."/>
            <person name="Teshima H."/>
            <person name="Lucas S."/>
            <person name="Lapidus A."/>
            <person name="Del Rio T.G."/>
            <person name="Nolan M."/>
            <person name="Tice H."/>
            <person name="Cheng J.F."/>
            <person name="Pitluck S."/>
            <person name="Liolios K."/>
            <person name="Pagani I."/>
            <person name="Ivanova N."/>
            <person name="Mavromatis K."/>
            <person name="Pati A."/>
            <person name="Tapia R."/>
            <person name="Han C."/>
            <person name="Goodwin L."/>
            <person name="Chen A."/>
            <person name="Palaniappan K."/>
            <person name="Land M."/>
            <person name="Hauser L."/>
            <person name="Chang Y.J."/>
            <person name="Jeffries C.D."/>
            <person name="Rohde M."/>
            <person name="Goker M."/>
            <person name="Tindall B.J."/>
            <person name="Detter J.C."/>
            <person name="Woyke T."/>
            <person name="Bristow J."/>
            <person name="Eisen J.A."/>
            <person name="Markowitz V."/>
            <person name="Hugenholtz P."/>
            <person name="Klenk H.P."/>
            <person name="Kyrpides N.C."/>
        </authorList>
    </citation>
    <scope>NUCLEOTIDE SEQUENCE [LARGE SCALE GENOMIC DNA]</scope>
    <source>
        <strain evidence="4">DSM 17132 / JCM 16389 / KACC 11308 / NBRC 106382 / 4M15</strain>
    </source>
</reference>
<dbReference type="RefSeq" id="WP_013407141.1">
    <property type="nucleotide sequence ID" value="NC_014655.1"/>
</dbReference>
<keyword evidence="1" id="KW-1133">Transmembrane helix</keyword>
<dbReference type="PANTHER" id="PTHR40407">
    <property type="entry name" value="MEMBRANE PROTEIN-LIKE PROTEIN"/>
    <property type="match status" value="1"/>
</dbReference>
<feature type="domain" description="Heparan-alpha-glucosaminide N-acetyltransferase catalytic" evidence="2">
    <location>
        <begin position="3"/>
        <end position="191"/>
    </location>
</feature>
<keyword evidence="4" id="KW-1185">Reference proteome</keyword>
<dbReference type="Proteomes" id="UP000007435">
    <property type="component" value="Chromosome"/>
</dbReference>
<sequence length="338" mass="38865">MKRFQSIDSLRGLVMVIMALDHVRDFFHTTALTANPTDLNTTTPALFWTRVITHLCAPTFLFLSGVSVYLNKTENKRQYLLTRGALLILFDFTLIAFGLFWSFQSLLFNVLAAIGTGFILLAFLYRVPKKVLLIIGILLVVGNAFLPIPGLTAPTAFLLSKSILFIVGYPPLPWFGIMLIGYAIAPQFLEKKTWIWGIIGLFLFFLLRFWEIKDFDLLNLFNVNKYPPALSFTLLTLSVMALLFSYFQRRPSHFLNVFGRVPLFYFIVHWYVMHILLFAYLLIEGFTPSQFEFGQNLGRPGSWSGVELPGVYLAWILTVLIMYPLCQLYYKKGRIKYI</sequence>
<dbReference type="Pfam" id="PF07786">
    <property type="entry name" value="HGSNAT_cat"/>
    <property type="match status" value="1"/>
</dbReference>
<dbReference type="AlphaFoldDB" id="E4RUT5"/>
<feature type="transmembrane region" description="Helical" evidence="1">
    <location>
        <begin position="80"/>
        <end position="100"/>
    </location>
</feature>
<protein>
    <recommendedName>
        <fullName evidence="2">Heparan-alpha-glucosaminide N-acetyltransferase catalytic domain-containing protein</fullName>
    </recommendedName>
</protein>
<feature type="transmembrane region" description="Helical" evidence="1">
    <location>
        <begin position="163"/>
        <end position="184"/>
    </location>
</feature>
<evidence type="ECO:0000313" key="3">
    <source>
        <dbReference type="EMBL" id="ADQ16086.1"/>
    </source>
</evidence>
<feature type="transmembrane region" description="Helical" evidence="1">
    <location>
        <begin position="51"/>
        <end position="71"/>
    </location>
</feature>
<dbReference type="KEGG" id="lby:Lbys_0302"/>
<reference key="1">
    <citation type="submission" date="2010-11" db="EMBL/GenBank/DDBJ databases">
        <title>The complete genome of Leadbetterella byssophila DSM 17132.</title>
        <authorList>
            <consortium name="US DOE Joint Genome Institute (JGI-PGF)"/>
            <person name="Lucas S."/>
            <person name="Copeland A."/>
            <person name="Lapidus A."/>
            <person name="Glavina del Rio T."/>
            <person name="Dalin E."/>
            <person name="Tice H."/>
            <person name="Bruce D."/>
            <person name="Goodwin L."/>
            <person name="Pitluck S."/>
            <person name="Kyrpides N."/>
            <person name="Mavromatis K."/>
            <person name="Ivanova N."/>
            <person name="Teshima H."/>
            <person name="Brettin T."/>
            <person name="Detter J.C."/>
            <person name="Han C."/>
            <person name="Tapia R."/>
            <person name="Land M."/>
            <person name="Hauser L."/>
            <person name="Markowitz V."/>
            <person name="Cheng J.-F."/>
            <person name="Hugenholtz P."/>
            <person name="Woyke T."/>
            <person name="Wu D."/>
            <person name="Tindall B."/>
            <person name="Pomrenke H.G."/>
            <person name="Brambilla E."/>
            <person name="Klenk H.-P."/>
            <person name="Eisen J.A."/>
        </authorList>
    </citation>
    <scope>NUCLEOTIDE SEQUENCE [LARGE SCALE GENOMIC DNA]</scope>
    <source>
        <strain>DSM 17132</strain>
    </source>
</reference>
<feature type="transmembrane region" description="Helical" evidence="1">
    <location>
        <begin position="106"/>
        <end position="124"/>
    </location>
</feature>
<dbReference type="EMBL" id="CP002305">
    <property type="protein sequence ID" value="ADQ16086.1"/>
    <property type="molecule type" value="Genomic_DNA"/>
</dbReference>
<feature type="transmembrane region" description="Helical" evidence="1">
    <location>
        <begin position="312"/>
        <end position="330"/>
    </location>
</feature>
<evidence type="ECO:0000313" key="4">
    <source>
        <dbReference type="Proteomes" id="UP000007435"/>
    </source>
</evidence>
<feature type="transmembrane region" description="Helical" evidence="1">
    <location>
        <begin position="193"/>
        <end position="210"/>
    </location>
</feature>
<evidence type="ECO:0000256" key="1">
    <source>
        <dbReference type="SAM" id="Phobius"/>
    </source>
</evidence>
<gene>
    <name evidence="3" type="ordered locus">Lbys_0302</name>
</gene>
<feature type="transmembrane region" description="Helical" evidence="1">
    <location>
        <begin position="230"/>
        <end position="247"/>
    </location>
</feature>
<accession>E4RUT5</accession>
<dbReference type="HOGENOM" id="CLU_054519_0_0_10"/>
<dbReference type="OrthoDB" id="508112at2"/>
<evidence type="ECO:0000259" key="2">
    <source>
        <dbReference type="Pfam" id="PF07786"/>
    </source>
</evidence>
<dbReference type="eggNOG" id="COG3503">
    <property type="taxonomic scope" value="Bacteria"/>
</dbReference>